<feature type="region of interest" description="Disordered" evidence="1">
    <location>
        <begin position="227"/>
        <end position="262"/>
    </location>
</feature>
<dbReference type="InParanoid" id="D2UXU7"/>
<dbReference type="OMA" id="APPREYC"/>
<evidence type="ECO:0000313" key="2">
    <source>
        <dbReference type="EMBL" id="EFC50691.1"/>
    </source>
</evidence>
<dbReference type="STRING" id="5762.D2UXU7"/>
<accession>D2UXU7</accession>
<dbReference type="GeneID" id="8863807"/>
<dbReference type="OrthoDB" id="20729at2759"/>
<proteinExistence type="predicted"/>
<gene>
    <name evidence="2" type="ORF">NAEGRDRAFT_61247</name>
</gene>
<feature type="compositionally biased region" description="Low complexity" evidence="1">
    <location>
        <begin position="9"/>
        <end position="30"/>
    </location>
</feature>
<evidence type="ECO:0000256" key="1">
    <source>
        <dbReference type="SAM" id="MobiDB-lite"/>
    </source>
</evidence>
<protein>
    <submittedName>
        <fullName evidence="2">Predicted protein</fullName>
    </submittedName>
</protein>
<sequence length="400" mass="41259">MANKKSHNKGYTPNNNKNNTNTNNNSSGYYDAQKPKNYTLQAQQNTIANSSFGSNNTFGTSSSVFGTTSNKPATSFGASSFGTTSFAPSNNNIGGFGSSTFGSSSFNSSRSGSGFGNSTTNSSTSVPGSGGFGSSSFASLTKQSTTSGFGQSSFASIGASSTNSGFGTNNNNGGVFNSSSGGGFGSFSSGSQFGNPSTSSGFGSFANSIVGTNNSVAGTGGFTQVATMSLPQSNPSLPKSTVGFNQPSLNPTNNSLNSSTFTKTSTATTSTLKSNVTGTGGFVSQIIPQPNTAPKFDPSIKSDKYSNTFTKVTVQKSAAPMSAALDAKETMTVVKDKTLIEQLTDKFNDLFHITNDNLVNEKLINNYFGQLTNDDKHAFGASTFHIGKIPEVPPSEEFCK</sequence>
<feature type="compositionally biased region" description="Low complexity" evidence="1">
    <location>
        <begin position="245"/>
        <end position="262"/>
    </location>
</feature>
<dbReference type="EMBL" id="GG738845">
    <property type="protein sequence ID" value="EFC50691.1"/>
    <property type="molecule type" value="Genomic_DNA"/>
</dbReference>
<feature type="compositionally biased region" description="Polar residues" evidence="1">
    <location>
        <begin position="227"/>
        <end position="244"/>
    </location>
</feature>
<dbReference type="AlphaFoldDB" id="D2UXU7"/>
<organism evidence="3">
    <name type="scientific">Naegleria gruberi</name>
    <name type="common">Amoeba</name>
    <dbReference type="NCBI Taxonomy" id="5762"/>
    <lineage>
        <taxon>Eukaryota</taxon>
        <taxon>Discoba</taxon>
        <taxon>Heterolobosea</taxon>
        <taxon>Tetramitia</taxon>
        <taxon>Eutetramitia</taxon>
        <taxon>Vahlkampfiidae</taxon>
        <taxon>Naegleria</taxon>
    </lineage>
</organism>
<dbReference type="VEuPathDB" id="AmoebaDB:NAEGRDRAFT_61247"/>
<dbReference type="Proteomes" id="UP000006671">
    <property type="component" value="Unassembled WGS sequence"/>
</dbReference>
<dbReference type="RefSeq" id="XP_002683435.1">
    <property type="nucleotide sequence ID" value="XM_002683389.1"/>
</dbReference>
<feature type="region of interest" description="Disordered" evidence="1">
    <location>
        <begin position="1"/>
        <end position="32"/>
    </location>
</feature>
<keyword evidence="3" id="KW-1185">Reference proteome</keyword>
<reference evidence="2 3" key="1">
    <citation type="journal article" date="2010" name="Cell">
        <title>The genome of Naegleria gruberi illuminates early eukaryotic versatility.</title>
        <authorList>
            <person name="Fritz-Laylin L.K."/>
            <person name="Prochnik S.E."/>
            <person name="Ginger M.L."/>
            <person name="Dacks J.B."/>
            <person name="Carpenter M.L."/>
            <person name="Field M.C."/>
            <person name="Kuo A."/>
            <person name="Paredez A."/>
            <person name="Chapman J."/>
            <person name="Pham J."/>
            <person name="Shu S."/>
            <person name="Neupane R."/>
            <person name="Cipriano M."/>
            <person name="Mancuso J."/>
            <person name="Tu H."/>
            <person name="Salamov A."/>
            <person name="Lindquist E."/>
            <person name="Shapiro H."/>
            <person name="Lucas S."/>
            <person name="Grigoriev I.V."/>
            <person name="Cande W.Z."/>
            <person name="Fulton C."/>
            <person name="Rokhsar D.S."/>
            <person name="Dawson S.C."/>
        </authorList>
    </citation>
    <scope>NUCLEOTIDE SEQUENCE [LARGE SCALE GENOMIC DNA]</scope>
    <source>
        <strain evidence="2 3">NEG-M</strain>
    </source>
</reference>
<dbReference type="KEGG" id="ngr:NAEGRDRAFT_61247"/>
<evidence type="ECO:0000313" key="3">
    <source>
        <dbReference type="Proteomes" id="UP000006671"/>
    </source>
</evidence>
<name>D2UXU7_NAEGR</name>